<comment type="subcellular location">
    <subcellularLocation>
        <location evidence="5">Cell membrane</location>
        <topology evidence="5">Single-pass membrane protein</topology>
    </subcellularLocation>
</comment>
<dbReference type="EMBL" id="LN651282">
    <property type="protein sequence ID" value="CEJ18134.1"/>
    <property type="molecule type" value="Genomic_DNA"/>
</dbReference>
<dbReference type="GO" id="GO:0005886">
    <property type="term" value="C:plasma membrane"/>
    <property type="evidence" value="ECO:0007669"/>
    <property type="project" value="UniProtKB-SubCell"/>
</dbReference>
<reference evidence="6" key="2">
    <citation type="submission" date="2022-04" db="EMBL/GenBank/DDBJ databases">
        <title>Genomic draft of R. solanacearum strain IPO1609, a phylotype IIB1/biovar 2/race 3 strain isolated from potato in Europe.</title>
        <authorList>
            <person name="Boucher C."/>
            <person name="Carrere S."/>
            <person name="Dossat C."/>
            <person name="Elbaz M."/>
            <person name="Genin S."/>
            <person name="Gouzy J."/>
            <person name="Prior P."/>
            <person name="Segurens B."/>
            <person name="Wincker P."/>
        </authorList>
    </citation>
    <scope>NUCLEOTIDE SEQUENCE</scope>
    <source>
        <strain evidence="6">IPO1609</strain>
    </source>
</reference>
<keyword evidence="4 5" id="KW-0472">Membrane</keyword>
<keyword evidence="2 5" id="KW-0812">Transmembrane</keyword>
<reference evidence="6" key="1">
    <citation type="submission" date="2014-11" db="EMBL/GenBank/DDBJ databases">
        <authorList>
            <person name="Genoscope - CEA"/>
        </authorList>
    </citation>
    <scope>NUCLEOTIDE SEQUENCE</scope>
    <source>
        <strain evidence="6">IPO1609</strain>
    </source>
</reference>
<feature type="transmembrane region" description="Helical" evidence="5">
    <location>
        <begin position="35"/>
        <end position="63"/>
    </location>
</feature>
<evidence type="ECO:0000256" key="1">
    <source>
        <dbReference type="ARBA" id="ARBA00022475"/>
    </source>
</evidence>
<keyword evidence="7" id="KW-1185">Reference proteome</keyword>
<keyword evidence="3 5" id="KW-1133">Transmembrane helix</keyword>
<organism evidence="6 7">
    <name type="scientific">Ralstonia solanacearum IPO1609</name>
    <dbReference type="NCBI Taxonomy" id="564066"/>
    <lineage>
        <taxon>Bacteria</taxon>
        <taxon>Pseudomonadati</taxon>
        <taxon>Pseudomonadota</taxon>
        <taxon>Betaproteobacteria</taxon>
        <taxon>Burkholderiales</taxon>
        <taxon>Burkholderiaceae</taxon>
        <taxon>Ralstonia</taxon>
        <taxon>Ralstonia solanacearum species complex</taxon>
    </lineage>
</organism>
<sequence length="65" mass="6436">MASPAAGAMPRSAPAAPGLSGCPFDPLRENGMLKWVLIFNVIAVIAGLPGFTGIDAGAASLAIGR</sequence>
<evidence type="ECO:0000256" key="3">
    <source>
        <dbReference type="ARBA" id="ARBA00022989"/>
    </source>
</evidence>
<dbReference type="HAMAP" id="MF_01361">
    <property type="entry name" value="UPF0391"/>
    <property type="match status" value="1"/>
</dbReference>
<evidence type="ECO:0000313" key="6">
    <source>
        <dbReference type="EMBL" id="CEJ18134.1"/>
    </source>
</evidence>
<dbReference type="InterPro" id="IPR009760">
    <property type="entry name" value="DUF1328"/>
</dbReference>
<gene>
    <name evidence="6" type="ORF">RSIPO_00309</name>
</gene>
<comment type="similarity">
    <text evidence="5">Belongs to the UPF0391 family.</text>
</comment>
<accession>A0ABF7R9E2</accession>
<keyword evidence="1 5" id="KW-1003">Cell membrane</keyword>
<evidence type="ECO:0000313" key="7">
    <source>
        <dbReference type="Proteomes" id="UP000053470"/>
    </source>
</evidence>
<dbReference type="Proteomes" id="UP000053470">
    <property type="component" value="Unassembled WGS sequence"/>
</dbReference>
<proteinExistence type="inferred from homology"/>
<evidence type="ECO:0000256" key="5">
    <source>
        <dbReference type="HAMAP-Rule" id="MF_01361"/>
    </source>
</evidence>
<dbReference type="AlphaFoldDB" id="A0ABF7R9E2"/>
<protein>
    <recommendedName>
        <fullName evidence="5">UPF0391 membrane protein RSIPO_00309</fullName>
    </recommendedName>
</protein>
<name>A0ABF7R9E2_RALSL</name>
<evidence type="ECO:0000256" key="4">
    <source>
        <dbReference type="ARBA" id="ARBA00023136"/>
    </source>
</evidence>
<evidence type="ECO:0000256" key="2">
    <source>
        <dbReference type="ARBA" id="ARBA00022692"/>
    </source>
</evidence>